<dbReference type="Proteomes" id="UP001302494">
    <property type="component" value="Chromosome"/>
</dbReference>
<keyword evidence="3" id="KW-1185">Reference proteome</keyword>
<reference evidence="2 3" key="1">
    <citation type="submission" date="2023-01" db="EMBL/GenBank/DDBJ databases">
        <title>Cultivation and genomic characterization of new, ubiquitous marine nitrite-oxidizing bacteria from the Nitrospirales.</title>
        <authorList>
            <person name="Mueller A.J."/>
            <person name="Daebeler A."/>
            <person name="Herbold C.W."/>
            <person name="Kirkegaard R.H."/>
            <person name="Daims H."/>
        </authorList>
    </citation>
    <scope>NUCLEOTIDE SEQUENCE [LARGE SCALE GENOMIC DNA]</scope>
    <source>
        <strain evidence="2 3">DK</strain>
    </source>
</reference>
<dbReference type="RefSeq" id="WP_312741142.1">
    <property type="nucleotide sequence ID" value="NZ_CP116968.1"/>
</dbReference>
<dbReference type="EMBL" id="CP116968">
    <property type="protein sequence ID" value="WNM60432.1"/>
    <property type="molecule type" value="Genomic_DNA"/>
</dbReference>
<evidence type="ECO:0000256" key="1">
    <source>
        <dbReference type="SAM" id="Phobius"/>
    </source>
</evidence>
<sequence>MERSILRLPISFCFYTFGSFLFLNISGCGSLIFPGGPTDAHLNVQEEKLATFPTNIGLLDDDSRENEPIIVIVPAKEELENDPKIIFWESPLLKSQEWAELGWKGMKRGGRLGGHLGFTIGKVFCLPMVIVGQCRGSCEGALPFALLCGGGVIGGTSVGWVMGGTIGSLSYFVEEETVRKGFELVKQNVVQAIWKQLISKGRRLRSDSLQEKIDKTRLNEKRETFEFGLNKRPFDGFIQITPLHLQLFQGPTDGPEELTLRINVKWIVSDALKATIMEEDIQVDKGPYTYDEWSDADGWLLKSNLDNAYGEIAEHIVSDLQLNPHFLHPKPPLVSEGGS</sequence>
<accession>A0AA96JUC7</accession>
<gene>
    <name evidence="2" type="ORF">PQG83_11720</name>
</gene>
<proteinExistence type="predicted"/>
<name>A0AA96JUC7_9BACT</name>
<organism evidence="2 3">
    <name type="scientific">Candidatus Nitrospira neomarina</name>
    <dbReference type="NCBI Taxonomy" id="3020899"/>
    <lineage>
        <taxon>Bacteria</taxon>
        <taxon>Pseudomonadati</taxon>
        <taxon>Nitrospirota</taxon>
        <taxon>Nitrospiria</taxon>
        <taxon>Nitrospirales</taxon>
        <taxon>Nitrospiraceae</taxon>
        <taxon>Nitrospira</taxon>
    </lineage>
</organism>
<feature type="transmembrane region" description="Helical" evidence="1">
    <location>
        <begin position="12"/>
        <end position="33"/>
    </location>
</feature>
<protein>
    <submittedName>
        <fullName evidence="2">Uncharacterized protein</fullName>
    </submittedName>
</protein>
<keyword evidence="1" id="KW-0812">Transmembrane</keyword>
<dbReference type="AlphaFoldDB" id="A0AA96JUC7"/>
<keyword evidence="1" id="KW-1133">Transmembrane helix</keyword>
<evidence type="ECO:0000313" key="2">
    <source>
        <dbReference type="EMBL" id="WNM60432.1"/>
    </source>
</evidence>
<dbReference type="KEGG" id="nneo:PQG83_11720"/>
<keyword evidence="1" id="KW-0472">Membrane</keyword>
<evidence type="ECO:0000313" key="3">
    <source>
        <dbReference type="Proteomes" id="UP001302494"/>
    </source>
</evidence>